<dbReference type="Gene3D" id="3.40.630.30">
    <property type="match status" value="1"/>
</dbReference>
<evidence type="ECO:0000259" key="1">
    <source>
        <dbReference type="PROSITE" id="PS51186"/>
    </source>
</evidence>
<dbReference type="GO" id="GO:0016747">
    <property type="term" value="F:acyltransferase activity, transferring groups other than amino-acyl groups"/>
    <property type="evidence" value="ECO:0007669"/>
    <property type="project" value="InterPro"/>
</dbReference>
<feature type="domain" description="N-acetyltransferase" evidence="1">
    <location>
        <begin position="23"/>
        <end position="173"/>
    </location>
</feature>
<dbReference type="AlphaFoldDB" id="A0A0F8XMU6"/>
<accession>A0A0F8XMU6</accession>
<dbReference type="SUPFAM" id="SSF55729">
    <property type="entry name" value="Acyl-CoA N-acyltransferases (Nat)"/>
    <property type="match status" value="1"/>
</dbReference>
<organism evidence="2">
    <name type="scientific">marine sediment metagenome</name>
    <dbReference type="NCBI Taxonomy" id="412755"/>
    <lineage>
        <taxon>unclassified sequences</taxon>
        <taxon>metagenomes</taxon>
        <taxon>ecological metagenomes</taxon>
    </lineage>
</organism>
<dbReference type="EMBL" id="LAZR01058250">
    <property type="protein sequence ID" value="KKK70303.1"/>
    <property type="molecule type" value="Genomic_DNA"/>
</dbReference>
<dbReference type="InterPro" id="IPR016181">
    <property type="entry name" value="Acyl_CoA_acyltransferase"/>
</dbReference>
<proteinExistence type="predicted"/>
<evidence type="ECO:0000313" key="2">
    <source>
        <dbReference type="EMBL" id="KKK70303.1"/>
    </source>
</evidence>
<name>A0A0F8XMU6_9ZZZZ</name>
<gene>
    <name evidence="2" type="ORF">LCGC14_2925340</name>
</gene>
<dbReference type="CDD" id="cd04301">
    <property type="entry name" value="NAT_SF"/>
    <property type="match status" value="1"/>
</dbReference>
<protein>
    <recommendedName>
        <fullName evidence="1">N-acetyltransferase domain-containing protein</fullName>
    </recommendedName>
</protein>
<comment type="caution">
    <text evidence="2">The sequence shown here is derived from an EMBL/GenBank/DDBJ whole genome shotgun (WGS) entry which is preliminary data.</text>
</comment>
<dbReference type="InterPro" id="IPR000182">
    <property type="entry name" value="GNAT_dom"/>
</dbReference>
<sequence length="173" mass="20291">MSDSLVVEKLKLKRKRKTKTFALWDKELTNDDIEIILEMFKKYNFSIDENLIRHHNDSLIPFHSDVGRVKSGIGFMKLNSKNDELIGFALCYDTILNNSESVFEIIYLFIIPKFRNKHIGKDLISKCEEEAKKRQHNTLVAYLSTETQGFWEKMKFSIHITNTNTGILMKKEI</sequence>
<dbReference type="PROSITE" id="PS51186">
    <property type="entry name" value="GNAT"/>
    <property type="match status" value="1"/>
</dbReference>
<dbReference type="Pfam" id="PF00583">
    <property type="entry name" value="Acetyltransf_1"/>
    <property type="match status" value="1"/>
</dbReference>
<reference evidence="2" key="1">
    <citation type="journal article" date="2015" name="Nature">
        <title>Complex archaea that bridge the gap between prokaryotes and eukaryotes.</title>
        <authorList>
            <person name="Spang A."/>
            <person name="Saw J.H."/>
            <person name="Jorgensen S.L."/>
            <person name="Zaremba-Niedzwiedzka K."/>
            <person name="Martijn J."/>
            <person name="Lind A.E."/>
            <person name="van Eijk R."/>
            <person name="Schleper C."/>
            <person name="Guy L."/>
            <person name="Ettema T.J."/>
        </authorList>
    </citation>
    <scope>NUCLEOTIDE SEQUENCE</scope>
</reference>